<evidence type="ECO:0000256" key="2">
    <source>
        <dbReference type="ARBA" id="ARBA00022748"/>
    </source>
</evidence>
<dbReference type="InterPro" id="IPR000866">
    <property type="entry name" value="AhpC/TSA"/>
</dbReference>
<reference evidence="7" key="1">
    <citation type="journal article" date="2019" name="Int. J. Syst. Evol. Microbiol.">
        <title>The Global Catalogue of Microorganisms (GCM) 10K type strain sequencing project: providing services to taxonomists for standard genome sequencing and annotation.</title>
        <authorList>
            <consortium name="The Broad Institute Genomics Platform"/>
            <consortium name="The Broad Institute Genome Sequencing Center for Infectious Disease"/>
            <person name="Wu L."/>
            <person name="Ma J."/>
        </authorList>
    </citation>
    <scope>NUCLEOTIDE SEQUENCE [LARGE SCALE GENOMIC DNA]</scope>
    <source>
        <strain evidence="7">JCM 17727</strain>
    </source>
</reference>
<proteinExistence type="predicted"/>
<accession>A0ABP8I048</accession>
<evidence type="ECO:0000259" key="5">
    <source>
        <dbReference type="PROSITE" id="PS51352"/>
    </source>
</evidence>
<dbReference type="PANTHER" id="PTHR42852:SF6">
    <property type="entry name" value="THIOL:DISULFIDE INTERCHANGE PROTEIN DSBE"/>
    <property type="match status" value="1"/>
</dbReference>
<dbReference type="Proteomes" id="UP001501294">
    <property type="component" value="Unassembled WGS sequence"/>
</dbReference>
<sequence length="130" mass="14561">MSGEEKSIEDYRGQWLVINFWAEWCPPCLEEIPELGKLVKENPHIAVIGVSYDKLTNEELEALVDKLDIQYPIVATEPMPYLPVAKPQSLPGTYLISPSGQTMGPILGKIDRSKILETIKKVEGRNKPNA</sequence>
<keyword evidence="2" id="KW-0201">Cytochrome c-type biogenesis</keyword>
<dbReference type="Gene3D" id="3.40.30.10">
    <property type="entry name" value="Glutaredoxin"/>
    <property type="match status" value="1"/>
</dbReference>
<evidence type="ECO:0000256" key="3">
    <source>
        <dbReference type="ARBA" id="ARBA00023157"/>
    </source>
</evidence>
<dbReference type="Pfam" id="PF00578">
    <property type="entry name" value="AhpC-TSA"/>
    <property type="match status" value="1"/>
</dbReference>
<feature type="domain" description="Thioredoxin" evidence="5">
    <location>
        <begin position="1"/>
        <end position="124"/>
    </location>
</feature>
<comment type="caution">
    <text evidence="6">The sequence shown here is derived from an EMBL/GenBank/DDBJ whole genome shotgun (WGS) entry which is preliminary data.</text>
</comment>
<dbReference type="EMBL" id="BAABFU010000002">
    <property type="protein sequence ID" value="GAA4348455.1"/>
    <property type="molecule type" value="Genomic_DNA"/>
</dbReference>
<dbReference type="CDD" id="cd02966">
    <property type="entry name" value="TlpA_like_family"/>
    <property type="match status" value="1"/>
</dbReference>
<gene>
    <name evidence="6" type="ORF">GCM10023150_11850</name>
</gene>
<name>A0ABP8I048_9GAMM</name>
<evidence type="ECO:0000256" key="1">
    <source>
        <dbReference type="ARBA" id="ARBA00004196"/>
    </source>
</evidence>
<dbReference type="PANTHER" id="PTHR42852">
    <property type="entry name" value="THIOL:DISULFIDE INTERCHANGE PROTEIN DSBE"/>
    <property type="match status" value="1"/>
</dbReference>
<keyword evidence="4" id="KW-0676">Redox-active center</keyword>
<dbReference type="PROSITE" id="PS51352">
    <property type="entry name" value="THIOREDOXIN_2"/>
    <property type="match status" value="1"/>
</dbReference>
<comment type="subcellular location">
    <subcellularLocation>
        <location evidence="1">Cell envelope</location>
    </subcellularLocation>
</comment>
<evidence type="ECO:0000313" key="6">
    <source>
        <dbReference type="EMBL" id="GAA4348455.1"/>
    </source>
</evidence>
<keyword evidence="3" id="KW-1015">Disulfide bond</keyword>
<dbReference type="InterPro" id="IPR017937">
    <property type="entry name" value="Thioredoxin_CS"/>
</dbReference>
<dbReference type="InterPro" id="IPR013766">
    <property type="entry name" value="Thioredoxin_domain"/>
</dbReference>
<keyword evidence="7" id="KW-1185">Reference proteome</keyword>
<dbReference type="InterPro" id="IPR050553">
    <property type="entry name" value="Thioredoxin_ResA/DsbE_sf"/>
</dbReference>
<evidence type="ECO:0000313" key="7">
    <source>
        <dbReference type="Proteomes" id="UP001501294"/>
    </source>
</evidence>
<dbReference type="PROSITE" id="PS00194">
    <property type="entry name" value="THIOREDOXIN_1"/>
    <property type="match status" value="1"/>
</dbReference>
<dbReference type="SUPFAM" id="SSF52833">
    <property type="entry name" value="Thioredoxin-like"/>
    <property type="match status" value="1"/>
</dbReference>
<evidence type="ECO:0000256" key="4">
    <source>
        <dbReference type="ARBA" id="ARBA00023284"/>
    </source>
</evidence>
<dbReference type="InterPro" id="IPR036249">
    <property type="entry name" value="Thioredoxin-like_sf"/>
</dbReference>
<organism evidence="6 7">
    <name type="scientific">Kangiella taiwanensis</name>
    <dbReference type="NCBI Taxonomy" id="1079179"/>
    <lineage>
        <taxon>Bacteria</taxon>
        <taxon>Pseudomonadati</taxon>
        <taxon>Pseudomonadota</taxon>
        <taxon>Gammaproteobacteria</taxon>
        <taxon>Kangiellales</taxon>
        <taxon>Kangiellaceae</taxon>
        <taxon>Kangiella</taxon>
    </lineage>
</organism>
<protein>
    <recommendedName>
        <fullName evidence="5">Thioredoxin domain-containing protein</fullName>
    </recommendedName>
</protein>